<evidence type="ECO:0000313" key="6">
    <source>
        <dbReference type="EMBL" id="EQD40131.1"/>
    </source>
</evidence>
<dbReference type="CDD" id="cd03255">
    <property type="entry name" value="ABC_MJ0796_LolCDE_FtsE"/>
    <property type="match status" value="1"/>
</dbReference>
<dbReference type="PANTHER" id="PTHR24220">
    <property type="entry name" value="IMPORT ATP-BINDING PROTEIN"/>
    <property type="match status" value="1"/>
</dbReference>
<dbReference type="PANTHER" id="PTHR24220:SF86">
    <property type="entry name" value="ABC TRANSPORTER ABCH.1"/>
    <property type="match status" value="1"/>
</dbReference>
<dbReference type="GO" id="GO:0005524">
    <property type="term" value="F:ATP binding"/>
    <property type="evidence" value="ECO:0007669"/>
    <property type="project" value="UniProtKB-KW"/>
</dbReference>
<organism evidence="6">
    <name type="scientific">mine drainage metagenome</name>
    <dbReference type="NCBI Taxonomy" id="410659"/>
    <lineage>
        <taxon>unclassified sequences</taxon>
        <taxon>metagenomes</taxon>
        <taxon>ecological metagenomes</taxon>
    </lineage>
</organism>
<dbReference type="SMART" id="SM00382">
    <property type="entry name" value="AAA"/>
    <property type="match status" value="1"/>
</dbReference>
<dbReference type="GO" id="GO:0005886">
    <property type="term" value="C:plasma membrane"/>
    <property type="evidence" value="ECO:0007669"/>
    <property type="project" value="TreeGrafter"/>
</dbReference>
<dbReference type="GO" id="GO:0098796">
    <property type="term" value="C:membrane protein complex"/>
    <property type="evidence" value="ECO:0007669"/>
    <property type="project" value="UniProtKB-ARBA"/>
</dbReference>
<evidence type="ECO:0000256" key="4">
    <source>
        <dbReference type="SAM" id="MobiDB-lite"/>
    </source>
</evidence>
<reference evidence="6" key="1">
    <citation type="submission" date="2013-08" db="EMBL/GenBank/DDBJ databases">
        <authorList>
            <person name="Mendez C."/>
            <person name="Richter M."/>
            <person name="Ferrer M."/>
            <person name="Sanchez J."/>
        </authorList>
    </citation>
    <scope>NUCLEOTIDE SEQUENCE</scope>
</reference>
<dbReference type="InterPro" id="IPR017871">
    <property type="entry name" value="ABC_transporter-like_CS"/>
</dbReference>
<sequence>MIAPEPERASLQSPSLRAGPIPDGPIPAAPLLEFEGVSKTYGLGEAQVHALRSVNLVVQRGEYVAVMGQSGSGKSTLMHILGCLDVPSSGSYRLGGSDVGQLSEAELADVRNRQVGFVFQQFHLLPRISAWRNVELPLLYGGVGPRRERRERAEQALESVGLANRFDYRPTQLSGGQQQRVAIARALVTNPDIVLADEPTGNLASDQADEILSIFETAHEAGRTVVLITHDPDVARRARRQVRIRDGQIVSDTTAQP</sequence>
<comment type="caution">
    <text evidence="6">The sequence shown here is derived from an EMBL/GenBank/DDBJ whole genome shotgun (WGS) entry which is preliminary data.</text>
</comment>
<protein>
    <submittedName>
        <fullName evidence="6">ABC transporter ATP-binding protein</fullName>
    </submittedName>
</protein>
<dbReference type="Pfam" id="PF00005">
    <property type="entry name" value="ABC_tran"/>
    <property type="match status" value="1"/>
</dbReference>
<dbReference type="EMBL" id="AUZX01012183">
    <property type="protein sequence ID" value="EQD40131.1"/>
    <property type="molecule type" value="Genomic_DNA"/>
</dbReference>
<evidence type="ECO:0000256" key="2">
    <source>
        <dbReference type="ARBA" id="ARBA00022741"/>
    </source>
</evidence>
<keyword evidence="3 6" id="KW-0067">ATP-binding</keyword>
<feature type="domain" description="ABC transporter" evidence="5">
    <location>
        <begin position="32"/>
        <end position="257"/>
    </location>
</feature>
<dbReference type="InterPro" id="IPR003593">
    <property type="entry name" value="AAA+_ATPase"/>
</dbReference>
<name>T0YX15_9ZZZZ</name>
<dbReference type="AlphaFoldDB" id="T0YX15"/>
<keyword evidence="2" id="KW-0547">Nucleotide-binding</keyword>
<proteinExistence type="predicted"/>
<keyword evidence="1" id="KW-0813">Transport</keyword>
<dbReference type="SUPFAM" id="SSF52540">
    <property type="entry name" value="P-loop containing nucleoside triphosphate hydrolases"/>
    <property type="match status" value="1"/>
</dbReference>
<feature type="region of interest" description="Disordered" evidence="4">
    <location>
        <begin position="1"/>
        <end position="22"/>
    </location>
</feature>
<dbReference type="GO" id="GO:0016887">
    <property type="term" value="F:ATP hydrolysis activity"/>
    <property type="evidence" value="ECO:0007669"/>
    <property type="project" value="InterPro"/>
</dbReference>
<evidence type="ECO:0000259" key="5">
    <source>
        <dbReference type="PROSITE" id="PS50893"/>
    </source>
</evidence>
<dbReference type="InterPro" id="IPR015854">
    <property type="entry name" value="ABC_transpr_LolD-like"/>
</dbReference>
<dbReference type="PROSITE" id="PS50893">
    <property type="entry name" value="ABC_TRANSPORTER_2"/>
    <property type="match status" value="1"/>
</dbReference>
<dbReference type="Gene3D" id="3.40.50.300">
    <property type="entry name" value="P-loop containing nucleotide triphosphate hydrolases"/>
    <property type="match status" value="1"/>
</dbReference>
<evidence type="ECO:0000256" key="1">
    <source>
        <dbReference type="ARBA" id="ARBA00022448"/>
    </source>
</evidence>
<dbReference type="FunFam" id="3.40.50.300:FF:000032">
    <property type="entry name" value="Export ABC transporter ATP-binding protein"/>
    <property type="match status" value="1"/>
</dbReference>
<dbReference type="InterPro" id="IPR017911">
    <property type="entry name" value="MacB-like_ATP-bd"/>
</dbReference>
<reference evidence="6" key="2">
    <citation type="journal article" date="2014" name="ISME J.">
        <title>Microbial stratification in low pH oxic and suboxic macroscopic growths along an acid mine drainage.</title>
        <authorList>
            <person name="Mendez-Garcia C."/>
            <person name="Mesa V."/>
            <person name="Sprenger R.R."/>
            <person name="Richter M."/>
            <person name="Diez M.S."/>
            <person name="Solano J."/>
            <person name="Bargiela R."/>
            <person name="Golyshina O.V."/>
            <person name="Manteca A."/>
            <person name="Ramos J.L."/>
            <person name="Gallego J.R."/>
            <person name="Llorente I."/>
            <person name="Martins Dos Santos V.A."/>
            <person name="Jensen O.N."/>
            <person name="Pelaez A.I."/>
            <person name="Sanchez J."/>
            <person name="Ferrer M."/>
        </authorList>
    </citation>
    <scope>NUCLEOTIDE SEQUENCE</scope>
</reference>
<gene>
    <name evidence="6" type="ORF">B1A_16573</name>
</gene>
<dbReference type="PROSITE" id="PS00211">
    <property type="entry name" value="ABC_TRANSPORTER_1"/>
    <property type="match status" value="1"/>
</dbReference>
<dbReference type="GO" id="GO:0022857">
    <property type="term" value="F:transmembrane transporter activity"/>
    <property type="evidence" value="ECO:0007669"/>
    <property type="project" value="TreeGrafter"/>
</dbReference>
<accession>T0YX15</accession>
<dbReference type="InterPro" id="IPR003439">
    <property type="entry name" value="ABC_transporter-like_ATP-bd"/>
</dbReference>
<evidence type="ECO:0000256" key="3">
    <source>
        <dbReference type="ARBA" id="ARBA00022840"/>
    </source>
</evidence>
<dbReference type="InterPro" id="IPR027417">
    <property type="entry name" value="P-loop_NTPase"/>
</dbReference>